<evidence type="ECO:0000313" key="2">
    <source>
        <dbReference type="EMBL" id="CAA9277962.1"/>
    </source>
</evidence>
<organism evidence="2">
    <name type="scientific">uncultured Acetobacteraceae bacterium</name>
    <dbReference type="NCBI Taxonomy" id="169975"/>
    <lineage>
        <taxon>Bacteria</taxon>
        <taxon>Pseudomonadati</taxon>
        <taxon>Pseudomonadota</taxon>
        <taxon>Alphaproteobacteria</taxon>
        <taxon>Acetobacterales</taxon>
        <taxon>Acetobacteraceae</taxon>
        <taxon>environmental samples</taxon>
    </lineage>
</organism>
<name>A0A6J4JJ45_9PROT</name>
<feature type="non-terminal residue" evidence="2">
    <location>
        <position position="54"/>
    </location>
</feature>
<dbReference type="AlphaFoldDB" id="A0A6J4JJ45"/>
<dbReference type="EMBL" id="CADCTG010000271">
    <property type="protein sequence ID" value="CAA9277962.1"/>
    <property type="molecule type" value="Genomic_DNA"/>
</dbReference>
<proteinExistence type="predicted"/>
<reference evidence="2" key="1">
    <citation type="submission" date="2020-02" db="EMBL/GenBank/DDBJ databases">
        <authorList>
            <person name="Meier V. D."/>
        </authorList>
    </citation>
    <scope>NUCLEOTIDE SEQUENCE</scope>
    <source>
        <strain evidence="2">AVDCRST_MAG08</strain>
    </source>
</reference>
<evidence type="ECO:0000256" key="1">
    <source>
        <dbReference type="SAM" id="MobiDB-lite"/>
    </source>
</evidence>
<sequence>WLDPRLKPPGSAQRFCRRTPPFATRSTHNAVRSPAARCSLSGRRPWRGDLRRRR</sequence>
<feature type="region of interest" description="Disordered" evidence="1">
    <location>
        <begin position="1"/>
        <end position="54"/>
    </location>
</feature>
<protein>
    <submittedName>
        <fullName evidence="2">Uncharacterized protein</fullName>
    </submittedName>
</protein>
<feature type="non-terminal residue" evidence="2">
    <location>
        <position position="1"/>
    </location>
</feature>
<accession>A0A6J4JJ45</accession>
<gene>
    <name evidence="2" type="ORF">AVDCRST_MAG08-3595</name>
</gene>